<comment type="similarity">
    <text evidence="3">Belongs to the cytochrome P450 family.</text>
</comment>
<evidence type="ECO:0000256" key="8">
    <source>
        <dbReference type="ARBA" id="ARBA00023002"/>
    </source>
</evidence>
<keyword evidence="5" id="KW-0812">Transmembrane</keyword>
<evidence type="ECO:0000256" key="10">
    <source>
        <dbReference type="ARBA" id="ARBA00023033"/>
    </source>
</evidence>
<keyword evidence="8" id="KW-0560">Oxidoreductase</keyword>
<dbReference type="PANTHER" id="PTHR46206:SF5">
    <property type="entry name" value="P450, PUTATIVE (EUROFUNG)-RELATED"/>
    <property type="match status" value="1"/>
</dbReference>
<dbReference type="Pfam" id="PF00067">
    <property type="entry name" value="p450"/>
    <property type="match status" value="1"/>
</dbReference>
<keyword evidence="9 12" id="KW-0408">Iron</keyword>
<name>A0A0F4YPG0_RASE3</name>
<keyword evidence="6 12" id="KW-0479">Metal-binding</keyword>
<gene>
    <name evidence="13" type="ORF">T310_6477</name>
</gene>
<dbReference type="Proteomes" id="UP000053958">
    <property type="component" value="Unassembled WGS sequence"/>
</dbReference>
<evidence type="ECO:0000256" key="3">
    <source>
        <dbReference type="ARBA" id="ARBA00010617"/>
    </source>
</evidence>
<dbReference type="STRING" id="1408163.A0A0F4YPG0"/>
<keyword evidence="14" id="KW-1185">Reference proteome</keyword>
<evidence type="ECO:0000256" key="2">
    <source>
        <dbReference type="ARBA" id="ARBA00004370"/>
    </source>
</evidence>
<keyword evidence="11" id="KW-0472">Membrane</keyword>
<keyword evidence="10" id="KW-0503">Monooxygenase</keyword>
<comment type="cofactor">
    <cofactor evidence="1 12">
        <name>heme</name>
        <dbReference type="ChEBI" id="CHEBI:30413"/>
    </cofactor>
</comment>
<dbReference type="SUPFAM" id="SSF48264">
    <property type="entry name" value="Cytochrome P450"/>
    <property type="match status" value="1"/>
</dbReference>
<dbReference type="PANTHER" id="PTHR46206">
    <property type="entry name" value="CYTOCHROME P450"/>
    <property type="match status" value="1"/>
</dbReference>
<comment type="subcellular location">
    <subcellularLocation>
        <location evidence="2">Membrane</location>
    </subcellularLocation>
</comment>
<dbReference type="InterPro" id="IPR001128">
    <property type="entry name" value="Cyt_P450"/>
</dbReference>
<evidence type="ECO:0000256" key="6">
    <source>
        <dbReference type="ARBA" id="ARBA00022723"/>
    </source>
</evidence>
<organism evidence="13 14">
    <name type="scientific">Rasamsonia emersonii (strain ATCC 16479 / CBS 393.64 / IMI 116815)</name>
    <dbReference type="NCBI Taxonomy" id="1408163"/>
    <lineage>
        <taxon>Eukaryota</taxon>
        <taxon>Fungi</taxon>
        <taxon>Dikarya</taxon>
        <taxon>Ascomycota</taxon>
        <taxon>Pezizomycotina</taxon>
        <taxon>Eurotiomycetes</taxon>
        <taxon>Eurotiomycetidae</taxon>
        <taxon>Eurotiales</taxon>
        <taxon>Trichocomaceae</taxon>
        <taxon>Rasamsonia</taxon>
    </lineage>
</organism>
<sequence>MVFNIPGAMVLCAVMLAATALLMSVKTYGLSDIAEFIYSVRLLSALKKRLKAWLFLFSGPDIIQQGYDNAKGQPFEILTPDTRYIFVSSQKHIREIDSAPYTVLSLQAASRQILQPQYTMHGFNWFDRRGAEGVGSVRALRTLLTNNPRRILPDLRVAIAEDFARMQAKYPIVNVRSTAHTDGSRLQTLSGISDHRQTHRSDKCPRILWKRHRIVGHVLAKRLSSNKTMYNALLPVAEQRLQEKAVEQQGQKVEKHNDCIQWIMETSPRNNPWTAQRIVYELLAIWFGSVHAMSTYAAFERTVQGLPLLDSFIKESTRLTPLESMSTRRHALQPFVLSDGIQLNVRDWACTPIGAMMRDPDHYPKPLQFRGFRFVDEKVLESAGLLRFKSLQPSPSTLTDVGGSWHVWGTGRMACKSPGRYYAAAVMKTMLAHVIQNYDCHLVDKDAPRWSVVSSMEIIESVVLLGFI</sequence>
<keyword evidence="7" id="KW-1133">Transmembrane helix</keyword>
<comment type="caution">
    <text evidence="13">The sequence shown here is derived from an EMBL/GenBank/DDBJ whole genome shotgun (WGS) entry which is preliminary data.</text>
</comment>
<evidence type="ECO:0000256" key="4">
    <source>
        <dbReference type="ARBA" id="ARBA00022617"/>
    </source>
</evidence>
<evidence type="ECO:0000256" key="9">
    <source>
        <dbReference type="ARBA" id="ARBA00023004"/>
    </source>
</evidence>
<evidence type="ECO:0000256" key="7">
    <source>
        <dbReference type="ARBA" id="ARBA00022989"/>
    </source>
</evidence>
<evidence type="ECO:0000256" key="1">
    <source>
        <dbReference type="ARBA" id="ARBA00001971"/>
    </source>
</evidence>
<evidence type="ECO:0000256" key="11">
    <source>
        <dbReference type="ARBA" id="ARBA00023136"/>
    </source>
</evidence>
<dbReference type="PRINTS" id="PR00465">
    <property type="entry name" value="EP450IV"/>
</dbReference>
<protein>
    <recommendedName>
        <fullName evidence="15">Cytochrome P450</fullName>
    </recommendedName>
</protein>
<dbReference type="InterPro" id="IPR036396">
    <property type="entry name" value="Cyt_P450_sf"/>
</dbReference>
<accession>A0A0F4YPG0</accession>
<dbReference type="Gene3D" id="1.10.630.10">
    <property type="entry name" value="Cytochrome P450"/>
    <property type="match status" value="1"/>
</dbReference>
<evidence type="ECO:0000313" key="14">
    <source>
        <dbReference type="Proteomes" id="UP000053958"/>
    </source>
</evidence>
<evidence type="ECO:0000256" key="5">
    <source>
        <dbReference type="ARBA" id="ARBA00022692"/>
    </source>
</evidence>
<reference evidence="13 14" key="1">
    <citation type="submission" date="2015-04" db="EMBL/GenBank/DDBJ databases">
        <authorList>
            <person name="Heijne W.H."/>
            <person name="Fedorova N.D."/>
            <person name="Nierman W.C."/>
            <person name="Vollebregt A.W."/>
            <person name="Zhao Z."/>
            <person name="Wu L."/>
            <person name="Kumar M."/>
            <person name="Stam H."/>
            <person name="van den Berg M.A."/>
            <person name="Pel H.J."/>
        </authorList>
    </citation>
    <scope>NUCLEOTIDE SEQUENCE [LARGE SCALE GENOMIC DNA]</scope>
    <source>
        <strain evidence="13 14">CBS 393.64</strain>
    </source>
</reference>
<dbReference type="GO" id="GO:0016020">
    <property type="term" value="C:membrane"/>
    <property type="evidence" value="ECO:0007669"/>
    <property type="project" value="UniProtKB-SubCell"/>
</dbReference>
<evidence type="ECO:0008006" key="15">
    <source>
        <dbReference type="Google" id="ProtNLM"/>
    </source>
</evidence>
<dbReference type="CDD" id="cd11041">
    <property type="entry name" value="CYP503A1-like"/>
    <property type="match status" value="1"/>
</dbReference>
<feature type="binding site" description="axial binding residue" evidence="12">
    <location>
        <position position="415"/>
    </location>
    <ligand>
        <name>heme</name>
        <dbReference type="ChEBI" id="CHEBI:30413"/>
    </ligand>
    <ligandPart>
        <name>Fe</name>
        <dbReference type="ChEBI" id="CHEBI:18248"/>
    </ligandPart>
</feature>
<evidence type="ECO:0000313" key="13">
    <source>
        <dbReference type="EMBL" id="KKA19533.1"/>
    </source>
</evidence>
<proteinExistence type="inferred from homology"/>
<dbReference type="RefSeq" id="XP_013326145.1">
    <property type="nucleotide sequence ID" value="XM_013470691.1"/>
</dbReference>
<keyword evidence="4 12" id="KW-0349">Heme</keyword>
<evidence type="ECO:0000256" key="12">
    <source>
        <dbReference type="PIRSR" id="PIRSR602403-1"/>
    </source>
</evidence>
<dbReference type="GO" id="GO:0016705">
    <property type="term" value="F:oxidoreductase activity, acting on paired donors, with incorporation or reduction of molecular oxygen"/>
    <property type="evidence" value="ECO:0007669"/>
    <property type="project" value="InterPro"/>
</dbReference>
<dbReference type="GeneID" id="25318779"/>
<dbReference type="GO" id="GO:0004497">
    <property type="term" value="F:monooxygenase activity"/>
    <property type="evidence" value="ECO:0007669"/>
    <property type="project" value="UniProtKB-KW"/>
</dbReference>
<dbReference type="InterPro" id="IPR002403">
    <property type="entry name" value="Cyt_P450_E_grp-IV"/>
</dbReference>
<dbReference type="GO" id="GO:0020037">
    <property type="term" value="F:heme binding"/>
    <property type="evidence" value="ECO:0007669"/>
    <property type="project" value="InterPro"/>
</dbReference>
<dbReference type="AlphaFoldDB" id="A0A0F4YPG0"/>
<dbReference type="GO" id="GO:0005506">
    <property type="term" value="F:iron ion binding"/>
    <property type="evidence" value="ECO:0007669"/>
    <property type="project" value="InterPro"/>
</dbReference>
<dbReference type="EMBL" id="LASV01000339">
    <property type="protein sequence ID" value="KKA19533.1"/>
    <property type="molecule type" value="Genomic_DNA"/>
</dbReference>
<dbReference type="OrthoDB" id="1844152at2759"/>